<dbReference type="GeneID" id="29384293"/>
<evidence type="ECO:0000313" key="4">
    <source>
        <dbReference type="Proteomes" id="UP000254626"/>
    </source>
</evidence>
<dbReference type="Proteomes" id="UP000057088">
    <property type="component" value="Chromosome 1"/>
</dbReference>
<keyword evidence="3" id="KW-1185">Reference proteome</keyword>
<proteinExistence type="predicted"/>
<accession>A0AAX2LSC9</accession>
<sequence length="100" mass="11532">MQYQSKAELRSEHVAKYLVTLCRHFARKVPASWDEVQGRVEFPSGVTTLSLDDEQQRLIFVCQSDSAEKVAVQQSIINEHIVMFARREPITLDWNEILVA</sequence>
<dbReference type="Proteomes" id="UP000254626">
    <property type="component" value="Unassembled WGS sequence"/>
</dbReference>
<dbReference type="RefSeq" id="WP_020328210.1">
    <property type="nucleotide sequence ID" value="NZ_AP028129.1"/>
</dbReference>
<evidence type="ECO:0000313" key="1">
    <source>
        <dbReference type="EMBL" id="AMF92902.1"/>
    </source>
</evidence>
<dbReference type="InterPro" id="IPR014543">
    <property type="entry name" value="UCP028291"/>
</dbReference>
<dbReference type="AlphaFoldDB" id="A0AAX2LSC9"/>
<gene>
    <name evidence="1" type="ORF">AL536_05405</name>
    <name evidence="2" type="ORF">NCTC11327_03106</name>
</gene>
<dbReference type="Pfam" id="PF09981">
    <property type="entry name" value="DUF2218"/>
    <property type="match status" value="1"/>
</dbReference>
<dbReference type="EMBL" id="UHIP01000002">
    <property type="protein sequence ID" value="SUQ26246.1"/>
    <property type="molecule type" value="Genomic_DNA"/>
</dbReference>
<protein>
    <submittedName>
        <fullName evidence="1">DUF2218 domain-containing protein</fullName>
    </submittedName>
    <submittedName>
        <fullName evidence="2">Uncharacterized protein conserved in bacteria (DUF2218)</fullName>
    </submittedName>
</protein>
<name>A0AAX2LSC9_VIBFL</name>
<dbReference type="Gene3D" id="3.30.310.50">
    <property type="entry name" value="Alpha-D-phosphohexomutase, C-terminal domain"/>
    <property type="match status" value="1"/>
</dbReference>
<dbReference type="EMBL" id="CP014034">
    <property type="protein sequence ID" value="AMF92902.1"/>
    <property type="molecule type" value="Genomic_DNA"/>
</dbReference>
<evidence type="ECO:0000313" key="2">
    <source>
        <dbReference type="EMBL" id="SUQ26246.1"/>
    </source>
</evidence>
<evidence type="ECO:0000313" key="3">
    <source>
        <dbReference type="Proteomes" id="UP000057088"/>
    </source>
</evidence>
<dbReference type="PIRSF" id="PIRSF028291">
    <property type="entry name" value="UCP028291"/>
    <property type="match status" value="1"/>
</dbReference>
<organism evidence="2 4">
    <name type="scientific">Vibrio fluvialis</name>
    <dbReference type="NCBI Taxonomy" id="676"/>
    <lineage>
        <taxon>Bacteria</taxon>
        <taxon>Pseudomonadati</taxon>
        <taxon>Pseudomonadota</taxon>
        <taxon>Gammaproteobacteria</taxon>
        <taxon>Vibrionales</taxon>
        <taxon>Vibrionaceae</taxon>
        <taxon>Vibrio</taxon>
    </lineage>
</organism>
<dbReference type="KEGG" id="vfl:AL536_05405"/>
<reference evidence="3" key="1">
    <citation type="submission" date="2015-12" db="EMBL/GenBank/DDBJ databases">
        <title>FDA dAtabase for Regulatory Grade micrObial Sequences (FDA-ARGOS): Supporting development and validation of Infectious Disease Dx tests.</title>
        <authorList>
            <person name="Hoffmann M."/>
            <person name="Allard M."/>
            <person name="Evans P."/>
            <person name="Brown E."/>
            <person name="Tallon L.J."/>
            <person name="Sadzewicz L."/>
            <person name="Sengamalay N."/>
            <person name="Ott S."/>
            <person name="Godinez A."/>
            <person name="Nagaraj S."/>
            <person name="Vyas G."/>
            <person name="Aluvathingal J."/>
            <person name="Nadendla S."/>
            <person name="Geyer C."/>
            <person name="Sichtig H."/>
        </authorList>
    </citation>
    <scope>NUCLEOTIDE SEQUENCE [LARGE SCALE GENOMIC DNA]</scope>
    <source>
        <strain evidence="3">ATCC 33809</strain>
    </source>
</reference>
<reference evidence="1" key="2">
    <citation type="submission" date="2018-01" db="EMBL/GenBank/DDBJ databases">
        <title>FDA dAtabase for Regulatory Grade micrObial Sequences (FDA-ARGOS): Supporting development and validation of Infectious Disease Dx tests.</title>
        <authorList>
            <person name="Hoffmann M."/>
            <person name="Allard M."/>
            <person name="Evans P."/>
            <person name="Brown E."/>
            <person name="Tallon L."/>
            <person name="Sadzewicz L."/>
            <person name="Sengamalay N."/>
            <person name="Ott S."/>
            <person name="Godinez A."/>
            <person name="Nagaraj S."/>
            <person name="Vyas G."/>
            <person name="Aluvathingal J."/>
            <person name="Nadendla S."/>
            <person name="Geyer C."/>
            <person name="Sichtig H."/>
        </authorList>
    </citation>
    <scope>NUCLEOTIDE SEQUENCE</scope>
    <source>
        <strain evidence="1">ATCC 33809</strain>
    </source>
</reference>
<reference evidence="2 4" key="3">
    <citation type="submission" date="2018-06" db="EMBL/GenBank/DDBJ databases">
        <authorList>
            <consortium name="Pathogen Informatics"/>
            <person name="Doyle S."/>
        </authorList>
    </citation>
    <scope>NUCLEOTIDE SEQUENCE [LARGE SCALE GENOMIC DNA]</scope>
    <source>
        <strain evidence="2 4">NCTC11327</strain>
    </source>
</reference>